<reference evidence="2 3" key="1">
    <citation type="submission" date="2023-07" db="EMBL/GenBank/DDBJ databases">
        <title>Sorghum-associated microbial communities from plants grown in Nebraska, USA.</title>
        <authorList>
            <person name="Schachtman D."/>
        </authorList>
    </citation>
    <scope>NUCLEOTIDE SEQUENCE [LARGE SCALE GENOMIC DNA]</scope>
    <source>
        <strain evidence="2 3">BE310</strain>
    </source>
</reference>
<dbReference type="Proteomes" id="UP001180536">
    <property type="component" value="Unassembled WGS sequence"/>
</dbReference>
<gene>
    <name evidence="2" type="ORF">J2X16_001434</name>
</gene>
<organism evidence="2 3">
    <name type="scientific">Pelomonas aquatica</name>
    <dbReference type="NCBI Taxonomy" id="431058"/>
    <lineage>
        <taxon>Bacteria</taxon>
        <taxon>Pseudomonadati</taxon>
        <taxon>Pseudomonadota</taxon>
        <taxon>Betaproteobacteria</taxon>
        <taxon>Burkholderiales</taxon>
        <taxon>Sphaerotilaceae</taxon>
        <taxon>Roseateles</taxon>
    </lineage>
</organism>
<feature type="chain" id="PRO_5047454550" evidence="1">
    <location>
        <begin position="19"/>
        <end position="354"/>
    </location>
</feature>
<protein>
    <submittedName>
        <fullName evidence="2">Uncharacterized protein</fullName>
    </submittedName>
</protein>
<name>A0ABU1Z650_9BURK</name>
<dbReference type="EMBL" id="JAVDXQ010000002">
    <property type="protein sequence ID" value="MDR7296095.1"/>
    <property type="molecule type" value="Genomic_DNA"/>
</dbReference>
<evidence type="ECO:0000313" key="2">
    <source>
        <dbReference type="EMBL" id="MDR7296095.1"/>
    </source>
</evidence>
<feature type="signal peptide" evidence="1">
    <location>
        <begin position="1"/>
        <end position="18"/>
    </location>
</feature>
<evidence type="ECO:0000256" key="1">
    <source>
        <dbReference type="SAM" id="SignalP"/>
    </source>
</evidence>
<keyword evidence="1" id="KW-0732">Signal</keyword>
<comment type="caution">
    <text evidence="2">The sequence shown here is derived from an EMBL/GenBank/DDBJ whole genome shotgun (WGS) entry which is preliminary data.</text>
</comment>
<accession>A0ABU1Z650</accession>
<keyword evidence="3" id="KW-1185">Reference proteome</keyword>
<proteinExistence type="predicted"/>
<sequence length="354" mass="39248">MKQASCFTLLLAAGAVHAHCWAPDAAEPISNDGLPVKHASFKPLHAAMDQFEAQAKPNPGLLALPDVRLRITRAVLDSDEPSRRPREAVIHAQGFGPETWTGKGCDIHAEAAQRIGPRAGFSVFINAPLATMNRWAHDEQLSAYLEGERGEAMQGWPVYRGCAVIGPERRVPWVPVPVGEMLAYFEREQQRKIEDWDRSNKTALQPFDLAAAERKAEQIRAQNAQAAELLLMTARQRKAGEVSLHQQLGRNRQMLVGELDDLRRTRAAMSAEQLAEPYRLGTGRHRLPTPAEAGRPLKRLVKLDPSFPWDGRNRTRIQLLTVCASAHPDNPAYARPMRDAVAALDFGRLAALLN</sequence>
<evidence type="ECO:0000313" key="3">
    <source>
        <dbReference type="Proteomes" id="UP001180536"/>
    </source>
</evidence>
<dbReference type="RefSeq" id="WP_310343215.1">
    <property type="nucleotide sequence ID" value="NZ_JAVDXQ010000002.1"/>
</dbReference>